<evidence type="ECO:0000313" key="3">
    <source>
        <dbReference type="Proteomes" id="UP000703295"/>
    </source>
</evidence>
<reference evidence="2 3" key="1">
    <citation type="journal article" date="2021" name="Sci. Rep.">
        <title>The distribution of antibiotic resistance genes in chicken gut microbiota commensals.</title>
        <authorList>
            <person name="Juricova H."/>
            <person name="Matiasovicova J."/>
            <person name="Kubasova T."/>
            <person name="Cejkova D."/>
            <person name="Rychlik I."/>
        </authorList>
    </citation>
    <scope>NUCLEOTIDE SEQUENCE [LARGE SCALE GENOMIC DNA]</scope>
    <source>
        <strain evidence="2 3">An801</strain>
    </source>
</reference>
<dbReference type="InterPro" id="IPR008331">
    <property type="entry name" value="Ferritin_DPS_dom"/>
</dbReference>
<name>A0ABS2EU93_9BACE</name>
<keyword evidence="3" id="KW-1185">Reference proteome</keyword>
<dbReference type="EMBL" id="JACJJW010000011">
    <property type="protein sequence ID" value="MBM6758207.1"/>
    <property type="molecule type" value="Genomic_DNA"/>
</dbReference>
<dbReference type="InterPro" id="IPR009078">
    <property type="entry name" value="Ferritin-like_SF"/>
</dbReference>
<organism evidence="2 3">
    <name type="scientific">Bacteroides mediterraneensis</name>
    <dbReference type="NCBI Taxonomy" id="1841856"/>
    <lineage>
        <taxon>Bacteria</taxon>
        <taxon>Pseudomonadati</taxon>
        <taxon>Bacteroidota</taxon>
        <taxon>Bacteroidia</taxon>
        <taxon>Bacteroidales</taxon>
        <taxon>Bacteroidaceae</taxon>
        <taxon>Bacteroides</taxon>
    </lineage>
</organism>
<dbReference type="Gene3D" id="1.20.1260.10">
    <property type="match status" value="1"/>
</dbReference>
<gene>
    <name evidence="2" type="ORF">H6A31_05850</name>
</gene>
<protein>
    <recommendedName>
        <fullName evidence="1">Ferritin-like diiron domain-containing protein</fullName>
    </recommendedName>
</protein>
<dbReference type="InterPro" id="IPR012347">
    <property type="entry name" value="Ferritin-like"/>
</dbReference>
<dbReference type="InterPro" id="IPR009040">
    <property type="entry name" value="Ferritin-like_diiron"/>
</dbReference>
<sequence length="151" mass="17502">MDKIIEEVVNEQLNSEVWSSGLYTAFQLYFSEQGMPMLSSWLGVQVQKKAGRIRKMAEYLLSVGGEVCLEAQSFRPEHWQNPMGALDAFFSHEQYFQQQVTDFLNWAHEVDDASLRCLAFDLYADEVQVSDFILELLQILSKGRRRMLPLE</sequence>
<dbReference type="PROSITE" id="PS50905">
    <property type="entry name" value="FERRITIN_LIKE"/>
    <property type="match status" value="1"/>
</dbReference>
<proteinExistence type="predicted"/>
<feature type="domain" description="Ferritin-like diiron" evidence="1">
    <location>
        <begin position="1"/>
        <end position="144"/>
    </location>
</feature>
<accession>A0ABS2EU93</accession>
<evidence type="ECO:0000259" key="1">
    <source>
        <dbReference type="PROSITE" id="PS50905"/>
    </source>
</evidence>
<dbReference type="SUPFAM" id="SSF47240">
    <property type="entry name" value="Ferritin-like"/>
    <property type="match status" value="1"/>
</dbReference>
<comment type="caution">
    <text evidence="2">The sequence shown here is derived from an EMBL/GenBank/DDBJ whole genome shotgun (WGS) entry which is preliminary data.</text>
</comment>
<dbReference type="RefSeq" id="WP_204475431.1">
    <property type="nucleotide sequence ID" value="NZ_JACJJW010000011.1"/>
</dbReference>
<dbReference type="Proteomes" id="UP000703295">
    <property type="component" value="Unassembled WGS sequence"/>
</dbReference>
<dbReference type="Pfam" id="PF00210">
    <property type="entry name" value="Ferritin"/>
    <property type="match status" value="1"/>
</dbReference>
<evidence type="ECO:0000313" key="2">
    <source>
        <dbReference type="EMBL" id="MBM6758207.1"/>
    </source>
</evidence>